<dbReference type="AlphaFoldDB" id="A0A9W4TCH9"/>
<dbReference type="EMBL" id="CAMKVN010018831">
    <property type="protein sequence ID" value="CAI2198519.1"/>
    <property type="molecule type" value="Genomic_DNA"/>
</dbReference>
<dbReference type="Proteomes" id="UP001153678">
    <property type="component" value="Unassembled WGS sequence"/>
</dbReference>
<protein>
    <submittedName>
        <fullName evidence="1">16897_t:CDS:1</fullName>
    </submittedName>
</protein>
<dbReference type="OrthoDB" id="2441693at2759"/>
<proteinExistence type="predicted"/>
<comment type="caution">
    <text evidence="1">The sequence shown here is derived from an EMBL/GenBank/DDBJ whole genome shotgun (WGS) entry which is preliminary data.</text>
</comment>
<name>A0A9W4TCH9_9GLOM</name>
<sequence length="101" mass="12080">HILNFLNLTSDDDDIDHIDLLSHLNPCSDNNYQYNLTVEDRFDDWISVDTFMHQYCLERCFGYQIFRNDKEHDPTIIRRKSFRCSSNGNYKSRKIEITSPT</sequence>
<gene>
    <name evidence="1" type="ORF">FWILDA_LOCUS18613</name>
</gene>
<accession>A0A9W4TCH9</accession>
<feature type="non-terminal residue" evidence="1">
    <location>
        <position position="1"/>
    </location>
</feature>
<keyword evidence="2" id="KW-1185">Reference proteome</keyword>
<organism evidence="1 2">
    <name type="scientific">Funneliformis geosporum</name>
    <dbReference type="NCBI Taxonomy" id="1117311"/>
    <lineage>
        <taxon>Eukaryota</taxon>
        <taxon>Fungi</taxon>
        <taxon>Fungi incertae sedis</taxon>
        <taxon>Mucoromycota</taxon>
        <taxon>Glomeromycotina</taxon>
        <taxon>Glomeromycetes</taxon>
        <taxon>Glomerales</taxon>
        <taxon>Glomeraceae</taxon>
        <taxon>Funneliformis</taxon>
    </lineage>
</organism>
<evidence type="ECO:0000313" key="2">
    <source>
        <dbReference type="Proteomes" id="UP001153678"/>
    </source>
</evidence>
<reference evidence="1" key="1">
    <citation type="submission" date="2022-08" db="EMBL/GenBank/DDBJ databases">
        <authorList>
            <person name="Kallberg Y."/>
            <person name="Tangrot J."/>
            <person name="Rosling A."/>
        </authorList>
    </citation>
    <scope>NUCLEOTIDE SEQUENCE</scope>
    <source>
        <strain evidence="1">Wild A</strain>
    </source>
</reference>
<evidence type="ECO:0000313" key="1">
    <source>
        <dbReference type="EMBL" id="CAI2198519.1"/>
    </source>
</evidence>